<organism evidence="10 11">
    <name type="scientific">Candidatus Auribacter fodinae</name>
    <dbReference type="NCBI Taxonomy" id="2093366"/>
    <lineage>
        <taxon>Bacteria</taxon>
        <taxon>Pseudomonadati</taxon>
        <taxon>Candidatus Auribacterota</taxon>
        <taxon>Candidatus Auribacteria</taxon>
        <taxon>Candidatus Auribacterales</taxon>
        <taxon>Candidatus Auribacteraceae</taxon>
        <taxon>Candidatus Auribacter</taxon>
    </lineage>
</organism>
<protein>
    <recommendedName>
        <fullName evidence="2">histidine kinase</fullName>
        <ecNumber evidence="2">2.7.13.3</ecNumber>
    </recommendedName>
</protein>
<keyword evidence="5" id="KW-0547">Nucleotide-binding</keyword>
<dbReference type="CDD" id="cd00130">
    <property type="entry name" value="PAS"/>
    <property type="match status" value="1"/>
</dbReference>
<dbReference type="PANTHER" id="PTHR43065:SF10">
    <property type="entry name" value="PEROXIDE STRESS-ACTIVATED HISTIDINE KINASE MAK3"/>
    <property type="match status" value="1"/>
</dbReference>
<dbReference type="InterPro" id="IPR004358">
    <property type="entry name" value="Sig_transdc_His_kin-like_C"/>
</dbReference>
<sequence length="407" mass="46856">MILFRRIISMSEKDRFVKKFIEKFEKIDPNYIELFITRLTRERNFFKDLVNLLDEGILVLNEHREIMVINDAALKILNIIDEDPTGKIIDRYIYDNQLQIFFNKIWDLPDKSINTEIQLDAPQKTYLGVTIMNYDDEDEESVRSKVFVFTDITERIVSMEKLLKNEKMQTFNLLSAGVAHEIGNPLNSLDIHMQLLEKELAQLDHPSVPELQELVRISREEISRLDSIISRFLNTVRPFQLKLKENDISEAVKAQCAAISAELHQQNITLLNDFSGQIPLFLFDRELIEQALRNIMKNAVQAMPDGGTLNVQVSVLKDLCKITINDTGKGIPKKDLKRIFDPYYTTRPEGTGLGLMIVNKIVSAHGGEISIMSEENEGTSVIITLPVKYRGNKFLPQRTKRDADEEE</sequence>
<dbReference type="InterPro" id="IPR035965">
    <property type="entry name" value="PAS-like_dom_sf"/>
</dbReference>
<dbReference type="InterPro" id="IPR000014">
    <property type="entry name" value="PAS"/>
</dbReference>
<proteinExistence type="predicted"/>
<dbReference type="PRINTS" id="PR00344">
    <property type="entry name" value="BCTRLSENSOR"/>
</dbReference>
<evidence type="ECO:0000313" key="10">
    <source>
        <dbReference type="EMBL" id="RJP59165.1"/>
    </source>
</evidence>
<dbReference type="SMART" id="SM00387">
    <property type="entry name" value="HATPase_c"/>
    <property type="match status" value="1"/>
</dbReference>
<dbReference type="Gene3D" id="1.10.287.130">
    <property type="match status" value="1"/>
</dbReference>
<feature type="domain" description="Histidine kinase" evidence="9">
    <location>
        <begin position="177"/>
        <end position="389"/>
    </location>
</feature>
<keyword evidence="6" id="KW-0418">Kinase</keyword>
<dbReference type="InterPro" id="IPR003661">
    <property type="entry name" value="HisK_dim/P_dom"/>
</dbReference>
<dbReference type="PANTHER" id="PTHR43065">
    <property type="entry name" value="SENSOR HISTIDINE KINASE"/>
    <property type="match status" value="1"/>
</dbReference>
<dbReference type="EMBL" id="QZJZ01000054">
    <property type="protein sequence ID" value="RJP59165.1"/>
    <property type="molecule type" value="Genomic_DNA"/>
</dbReference>
<evidence type="ECO:0000256" key="6">
    <source>
        <dbReference type="ARBA" id="ARBA00022777"/>
    </source>
</evidence>
<evidence type="ECO:0000256" key="1">
    <source>
        <dbReference type="ARBA" id="ARBA00000085"/>
    </source>
</evidence>
<dbReference type="SUPFAM" id="SSF55785">
    <property type="entry name" value="PYP-like sensor domain (PAS domain)"/>
    <property type="match status" value="1"/>
</dbReference>
<evidence type="ECO:0000256" key="5">
    <source>
        <dbReference type="ARBA" id="ARBA00022741"/>
    </source>
</evidence>
<evidence type="ECO:0000256" key="7">
    <source>
        <dbReference type="ARBA" id="ARBA00022840"/>
    </source>
</evidence>
<dbReference type="InterPro" id="IPR005467">
    <property type="entry name" value="His_kinase_dom"/>
</dbReference>
<dbReference type="SMART" id="SM00388">
    <property type="entry name" value="HisKA"/>
    <property type="match status" value="1"/>
</dbReference>
<dbReference type="PROSITE" id="PS50109">
    <property type="entry name" value="HIS_KIN"/>
    <property type="match status" value="1"/>
</dbReference>
<dbReference type="CDD" id="cd00075">
    <property type="entry name" value="HATPase"/>
    <property type="match status" value="1"/>
</dbReference>
<dbReference type="InterPro" id="IPR036890">
    <property type="entry name" value="HATPase_C_sf"/>
</dbReference>
<keyword evidence="4" id="KW-0808">Transferase</keyword>
<dbReference type="SMART" id="SM00091">
    <property type="entry name" value="PAS"/>
    <property type="match status" value="1"/>
</dbReference>
<dbReference type="SUPFAM" id="SSF55874">
    <property type="entry name" value="ATPase domain of HSP90 chaperone/DNA topoisomerase II/histidine kinase"/>
    <property type="match status" value="1"/>
</dbReference>
<dbReference type="InterPro" id="IPR036097">
    <property type="entry name" value="HisK_dim/P_sf"/>
</dbReference>
<keyword evidence="3" id="KW-0597">Phosphoprotein</keyword>
<evidence type="ECO:0000256" key="2">
    <source>
        <dbReference type="ARBA" id="ARBA00012438"/>
    </source>
</evidence>
<dbReference type="Pfam" id="PF02518">
    <property type="entry name" value="HATPase_c"/>
    <property type="match status" value="1"/>
</dbReference>
<evidence type="ECO:0000259" key="9">
    <source>
        <dbReference type="PROSITE" id="PS50109"/>
    </source>
</evidence>
<gene>
    <name evidence="10" type="ORF">C4541_06660</name>
</gene>
<evidence type="ECO:0000313" key="11">
    <source>
        <dbReference type="Proteomes" id="UP000266426"/>
    </source>
</evidence>
<keyword evidence="7" id="KW-0067">ATP-binding</keyword>
<evidence type="ECO:0000256" key="3">
    <source>
        <dbReference type="ARBA" id="ARBA00022553"/>
    </source>
</evidence>
<name>A0A3A4QZ67_9BACT</name>
<evidence type="ECO:0000256" key="4">
    <source>
        <dbReference type="ARBA" id="ARBA00022679"/>
    </source>
</evidence>
<accession>A0A3A4QZ67</accession>
<dbReference type="Proteomes" id="UP000266426">
    <property type="component" value="Unassembled WGS sequence"/>
</dbReference>
<dbReference type="AlphaFoldDB" id="A0A3A4QZ67"/>
<dbReference type="Pfam" id="PF00512">
    <property type="entry name" value="HisKA"/>
    <property type="match status" value="1"/>
</dbReference>
<comment type="catalytic activity">
    <reaction evidence="1">
        <text>ATP + protein L-histidine = ADP + protein N-phospho-L-histidine.</text>
        <dbReference type="EC" id="2.7.13.3"/>
    </reaction>
</comment>
<dbReference type="SUPFAM" id="SSF47384">
    <property type="entry name" value="Homodimeric domain of signal transducing histidine kinase"/>
    <property type="match status" value="1"/>
</dbReference>
<dbReference type="CDD" id="cd00082">
    <property type="entry name" value="HisKA"/>
    <property type="match status" value="1"/>
</dbReference>
<keyword evidence="8" id="KW-0902">Two-component regulatory system</keyword>
<dbReference type="EC" id="2.7.13.3" evidence="2"/>
<dbReference type="Gene3D" id="3.30.565.10">
    <property type="entry name" value="Histidine kinase-like ATPase, C-terminal domain"/>
    <property type="match status" value="1"/>
</dbReference>
<dbReference type="GO" id="GO:0005524">
    <property type="term" value="F:ATP binding"/>
    <property type="evidence" value="ECO:0007669"/>
    <property type="project" value="UniProtKB-KW"/>
</dbReference>
<dbReference type="GO" id="GO:0000155">
    <property type="term" value="F:phosphorelay sensor kinase activity"/>
    <property type="evidence" value="ECO:0007669"/>
    <property type="project" value="InterPro"/>
</dbReference>
<comment type="caution">
    <text evidence="10">The sequence shown here is derived from an EMBL/GenBank/DDBJ whole genome shotgun (WGS) entry which is preliminary data.</text>
</comment>
<evidence type="ECO:0000256" key="8">
    <source>
        <dbReference type="ARBA" id="ARBA00023012"/>
    </source>
</evidence>
<dbReference type="InterPro" id="IPR003594">
    <property type="entry name" value="HATPase_dom"/>
</dbReference>
<dbReference type="Gene3D" id="3.30.450.20">
    <property type="entry name" value="PAS domain"/>
    <property type="match status" value="1"/>
</dbReference>
<reference evidence="10 11" key="1">
    <citation type="journal article" date="2017" name="ISME J.">
        <title>Energy and carbon metabolisms in a deep terrestrial subsurface fluid microbial community.</title>
        <authorList>
            <person name="Momper L."/>
            <person name="Jungbluth S.P."/>
            <person name="Lee M.D."/>
            <person name="Amend J.P."/>
        </authorList>
    </citation>
    <scope>NUCLEOTIDE SEQUENCE [LARGE SCALE GENOMIC DNA]</scope>
    <source>
        <strain evidence="10">SURF_26</strain>
    </source>
</reference>